<evidence type="ECO:0000313" key="2">
    <source>
        <dbReference type="Proteomes" id="UP000480178"/>
    </source>
</evidence>
<proteinExistence type="predicted"/>
<reference evidence="1 2" key="1">
    <citation type="submission" date="2020-01" db="EMBL/GenBank/DDBJ databases">
        <authorList>
            <person name="Kim M.K."/>
        </authorList>
    </citation>
    <scope>NUCLEOTIDE SEQUENCE [LARGE SCALE GENOMIC DNA]</scope>
    <source>
        <strain evidence="1 2">172606-1</strain>
    </source>
</reference>
<dbReference type="AlphaFoldDB" id="A0A6C0GF32"/>
<accession>A0A6C0GF32</accession>
<dbReference type="EMBL" id="CP048222">
    <property type="protein sequence ID" value="QHT66576.1"/>
    <property type="molecule type" value="Genomic_DNA"/>
</dbReference>
<evidence type="ECO:0000313" key="1">
    <source>
        <dbReference type="EMBL" id="QHT66576.1"/>
    </source>
</evidence>
<gene>
    <name evidence="1" type="ORF">GXP67_07860</name>
</gene>
<protein>
    <submittedName>
        <fullName evidence="1">DUF4403 family protein</fullName>
    </submittedName>
</protein>
<dbReference type="Proteomes" id="UP000480178">
    <property type="component" value="Chromosome"/>
</dbReference>
<keyword evidence="2" id="KW-1185">Reference proteome</keyword>
<sequence length="476" mass="53375">MFQRSRGVVFRFLMVFALSVQLFSCNKKLNPVRPEEKYNEVKIPIQRQLSIINVPITISIADVENQINSRLKDLLYEDNSLEDNGGDNFLLKVWKREPITVKALQESFHITVPLRIWAKGGLQLDKLGINISEFKETEFALNVHFISKIAIDQNWQVRTQTSANGFDWVSKPVLKIGFLEFPLASIAGRIVGKQQDRLAKQIDAQVEQKLDIKKQVEQGWQLLQQPILLFKPYNIWLKIMPSELLMTPVNGQGKEVKALLGVKAYTETSIGQKPEIAVNPVIPPLTIVKQIPDEVNIGLVGEVSHAYATKVLQDNFLNKNFTLSEGKYNITLTSIDLYGSGENLVIKAGLTGSVEGIVYLKGKPYFDTTSQSLVLQNLDYDLDTKNKLLKTASWLAKGKFVQKMQEAFKIPLHKQMNQAKELIQANLTDKQIAKGIVLNGQLSELIPGEVFITPASIIATVQAKGKVQVKVEGLSK</sequence>
<name>A0A6C0GF32_9BACT</name>
<dbReference type="KEGG" id="rhoz:GXP67_07860"/>
<dbReference type="RefSeq" id="WP_162442630.1">
    <property type="nucleotide sequence ID" value="NZ_CP048222.1"/>
</dbReference>
<dbReference type="Pfam" id="PF14356">
    <property type="entry name" value="DUF4403"/>
    <property type="match status" value="1"/>
</dbReference>
<dbReference type="InterPro" id="IPR025515">
    <property type="entry name" value="DUF4403"/>
</dbReference>
<organism evidence="1 2">
    <name type="scientific">Rhodocytophaga rosea</name>
    <dbReference type="NCBI Taxonomy" id="2704465"/>
    <lineage>
        <taxon>Bacteria</taxon>
        <taxon>Pseudomonadati</taxon>
        <taxon>Bacteroidota</taxon>
        <taxon>Cytophagia</taxon>
        <taxon>Cytophagales</taxon>
        <taxon>Rhodocytophagaceae</taxon>
        <taxon>Rhodocytophaga</taxon>
    </lineage>
</organism>